<name>A0A6H2DHG5_9SPHN</name>
<keyword evidence="5" id="KW-0411">Iron-sulfur</keyword>
<dbReference type="GO" id="GO:0046872">
    <property type="term" value="F:metal ion binding"/>
    <property type="evidence" value="ECO:0007669"/>
    <property type="project" value="UniProtKB-KW"/>
</dbReference>
<evidence type="ECO:0000256" key="2">
    <source>
        <dbReference type="ARBA" id="ARBA00022714"/>
    </source>
</evidence>
<dbReference type="Pfam" id="PF00111">
    <property type="entry name" value="Fer2"/>
    <property type="match status" value="1"/>
</dbReference>
<dbReference type="CDD" id="cd00207">
    <property type="entry name" value="fer2"/>
    <property type="match status" value="1"/>
</dbReference>
<dbReference type="PRINTS" id="PR00355">
    <property type="entry name" value="ADRENODOXIN"/>
</dbReference>
<proteinExistence type="inferred from homology"/>
<sequence>MVKITFAQLDGVEQTIESRIGHSVMQAAVAEDVPGILAECGGACACATCHVVVDPDWADSLSTMEDGEKMMLDGAKHVTKYSRLSCQIIISEELDGLKLTVPESQI</sequence>
<dbReference type="EMBL" id="CP051217">
    <property type="protein sequence ID" value="QJB68112.1"/>
    <property type="molecule type" value="Genomic_DNA"/>
</dbReference>
<dbReference type="InterPro" id="IPR012675">
    <property type="entry name" value="Beta-grasp_dom_sf"/>
</dbReference>
<dbReference type="RefSeq" id="WP_168817921.1">
    <property type="nucleotide sequence ID" value="NZ_CP051217.1"/>
</dbReference>
<comment type="similarity">
    <text evidence="1">Belongs to the adrenodoxin/putidaredoxin family.</text>
</comment>
<dbReference type="PANTHER" id="PTHR23426">
    <property type="entry name" value="FERREDOXIN/ADRENODOXIN"/>
    <property type="match status" value="1"/>
</dbReference>
<dbReference type="SUPFAM" id="SSF54292">
    <property type="entry name" value="2Fe-2S ferredoxin-like"/>
    <property type="match status" value="1"/>
</dbReference>
<reference evidence="8 9" key="1">
    <citation type="submission" date="2020-04" db="EMBL/GenBank/DDBJ databases">
        <title>Genome sequence for Sphingorhabdus sp. strain M1.</title>
        <authorList>
            <person name="Park S.-J."/>
        </authorList>
    </citation>
    <scope>NUCLEOTIDE SEQUENCE [LARGE SCALE GENOMIC DNA]</scope>
    <source>
        <strain evidence="8 9">JK6</strain>
    </source>
</reference>
<dbReference type="GO" id="GO:0009055">
    <property type="term" value="F:electron transfer activity"/>
    <property type="evidence" value="ECO:0007669"/>
    <property type="project" value="TreeGrafter"/>
</dbReference>
<evidence type="ECO:0000256" key="5">
    <source>
        <dbReference type="ARBA" id="ARBA00023014"/>
    </source>
</evidence>
<gene>
    <name evidence="8" type="ORF">HF685_01300</name>
</gene>
<dbReference type="InterPro" id="IPR001041">
    <property type="entry name" value="2Fe-2S_ferredoxin-type"/>
</dbReference>
<dbReference type="PROSITE" id="PS51085">
    <property type="entry name" value="2FE2S_FER_2"/>
    <property type="match status" value="1"/>
</dbReference>
<protein>
    <submittedName>
        <fullName evidence="8">2Fe-2S iron-sulfur cluster binding domain-containing protein</fullName>
    </submittedName>
</protein>
<keyword evidence="9" id="KW-1185">Reference proteome</keyword>
<dbReference type="InterPro" id="IPR036010">
    <property type="entry name" value="2Fe-2S_ferredoxin-like_sf"/>
</dbReference>
<dbReference type="Gene3D" id="3.10.20.30">
    <property type="match status" value="1"/>
</dbReference>
<comment type="cofactor">
    <cofactor evidence="6">
        <name>[2Fe-2S] cluster</name>
        <dbReference type="ChEBI" id="CHEBI:190135"/>
    </cofactor>
</comment>
<dbReference type="KEGG" id="phao:HF685_01300"/>
<dbReference type="InterPro" id="IPR018298">
    <property type="entry name" value="Adrenodoxin_Fe-S_BS"/>
</dbReference>
<keyword evidence="2" id="KW-0001">2Fe-2S</keyword>
<dbReference type="InterPro" id="IPR001055">
    <property type="entry name" value="Adrenodoxin-like"/>
</dbReference>
<accession>A0A6H2DHG5</accession>
<dbReference type="PANTHER" id="PTHR23426:SF65">
    <property type="entry name" value="FERREDOXIN-2, MITOCHONDRIAL"/>
    <property type="match status" value="1"/>
</dbReference>
<feature type="domain" description="2Fe-2S ferredoxin-type" evidence="7">
    <location>
        <begin position="2"/>
        <end position="105"/>
    </location>
</feature>
<organism evidence="8 9">
    <name type="scientific">Parasphingorhabdus halotolerans</name>
    <dbReference type="NCBI Taxonomy" id="2725558"/>
    <lineage>
        <taxon>Bacteria</taxon>
        <taxon>Pseudomonadati</taxon>
        <taxon>Pseudomonadota</taxon>
        <taxon>Alphaproteobacteria</taxon>
        <taxon>Sphingomonadales</taxon>
        <taxon>Sphingomonadaceae</taxon>
        <taxon>Parasphingorhabdus</taxon>
    </lineage>
</organism>
<evidence type="ECO:0000256" key="1">
    <source>
        <dbReference type="ARBA" id="ARBA00010914"/>
    </source>
</evidence>
<dbReference type="PROSITE" id="PS00814">
    <property type="entry name" value="ADX"/>
    <property type="match status" value="1"/>
</dbReference>
<dbReference type="GO" id="GO:0005829">
    <property type="term" value="C:cytosol"/>
    <property type="evidence" value="ECO:0007669"/>
    <property type="project" value="TreeGrafter"/>
</dbReference>
<evidence type="ECO:0000256" key="6">
    <source>
        <dbReference type="ARBA" id="ARBA00034078"/>
    </source>
</evidence>
<evidence type="ECO:0000256" key="3">
    <source>
        <dbReference type="ARBA" id="ARBA00022723"/>
    </source>
</evidence>
<dbReference type="GO" id="GO:0140647">
    <property type="term" value="P:P450-containing electron transport chain"/>
    <property type="evidence" value="ECO:0007669"/>
    <property type="project" value="InterPro"/>
</dbReference>
<evidence type="ECO:0000313" key="9">
    <source>
        <dbReference type="Proteomes" id="UP000501600"/>
    </source>
</evidence>
<keyword evidence="4" id="KW-0408">Iron</keyword>
<evidence type="ECO:0000256" key="4">
    <source>
        <dbReference type="ARBA" id="ARBA00023004"/>
    </source>
</evidence>
<dbReference type="GO" id="GO:0051537">
    <property type="term" value="F:2 iron, 2 sulfur cluster binding"/>
    <property type="evidence" value="ECO:0007669"/>
    <property type="project" value="UniProtKB-KW"/>
</dbReference>
<keyword evidence="3" id="KW-0479">Metal-binding</keyword>
<dbReference type="Proteomes" id="UP000501600">
    <property type="component" value="Chromosome"/>
</dbReference>
<dbReference type="AlphaFoldDB" id="A0A6H2DHG5"/>
<evidence type="ECO:0000259" key="7">
    <source>
        <dbReference type="PROSITE" id="PS51085"/>
    </source>
</evidence>
<evidence type="ECO:0000313" key="8">
    <source>
        <dbReference type="EMBL" id="QJB68112.1"/>
    </source>
</evidence>